<evidence type="ECO:0000313" key="2">
    <source>
        <dbReference type="EMBL" id="KAL0367272.1"/>
    </source>
</evidence>
<name>A0AAW2QH92_SESRA</name>
<reference evidence="2" key="1">
    <citation type="submission" date="2020-06" db="EMBL/GenBank/DDBJ databases">
        <authorList>
            <person name="Li T."/>
            <person name="Hu X."/>
            <person name="Zhang T."/>
            <person name="Song X."/>
            <person name="Zhang H."/>
            <person name="Dai N."/>
            <person name="Sheng W."/>
            <person name="Hou X."/>
            <person name="Wei L."/>
        </authorList>
    </citation>
    <scope>NUCLEOTIDE SEQUENCE</scope>
    <source>
        <strain evidence="2">G02</strain>
        <tissue evidence="2">Leaf</tissue>
    </source>
</reference>
<gene>
    <name evidence="2" type="ORF">Sradi_3617300</name>
</gene>
<dbReference type="PANTHER" id="PTHR31286">
    <property type="entry name" value="GLYCINE-RICH CELL WALL STRUCTURAL PROTEIN 1.8-LIKE"/>
    <property type="match status" value="1"/>
</dbReference>
<dbReference type="EMBL" id="JACGWJ010000015">
    <property type="protein sequence ID" value="KAL0367272.1"/>
    <property type="molecule type" value="Genomic_DNA"/>
</dbReference>
<evidence type="ECO:0008006" key="3">
    <source>
        <dbReference type="Google" id="ProtNLM"/>
    </source>
</evidence>
<accession>A0AAW2QH92</accession>
<evidence type="ECO:0000256" key="1">
    <source>
        <dbReference type="SAM" id="MobiDB-lite"/>
    </source>
</evidence>
<organism evidence="2">
    <name type="scientific">Sesamum radiatum</name>
    <name type="common">Black benniseed</name>
    <dbReference type="NCBI Taxonomy" id="300843"/>
    <lineage>
        <taxon>Eukaryota</taxon>
        <taxon>Viridiplantae</taxon>
        <taxon>Streptophyta</taxon>
        <taxon>Embryophyta</taxon>
        <taxon>Tracheophyta</taxon>
        <taxon>Spermatophyta</taxon>
        <taxon>Magnoliopsida</taxon>
        <taxon>eudicotyledons</taxon>
        <taxon>Gunneridae</taxon>
        <taxon>Pentapetalae</taxon>
        <taxon>asterids</taxon>
        <taxon>lamiids</taxon>
        <taxon>Lamiales</taxon>
        <taxon>Pedaliaceae</taxon>
        <taxon>Sesamum</taxon>
    </lineage>
</organism>
<dbReference type="AlphaFoldDB" id="A0AAW2QH92"/>
<protein>
    <recommendedName>
        <fullName evidence="3">DUF4283 domain-containing protein</fullName>
    </recommendedName>
</protein>
<dbReference type="InterPro" id="IPR040256">
    <property type="entry name" value="At4g02000-like"/>
</dbReference>
<proteinExistence type="predicted"/>
<feature type="region of interest" description="Disordered" evidence="1">
    <location>
        <begin position="1"/>
        <end position="38"/>
    </location>
</feature>
<comment type="caution">
    <text evidence="2">The sequence shown here is derived from an EMBL/GenBank/DDBJ whole genome shotgun (WGS) entry which is preliminary data.</text>
</comment>
<reference evidence="2" key="2">
    <citation type="journal article" date="2024" name="Plant">
        <title>Genomic evolution and insights into agronomic trait innovations of Sesamum species.</title>
        <authorList>
            <person name="Miao H."/>
            <person name="Wang L."/>
            <person name="Qu L."/>
            <person name="Liu H."/>
            <person name="Sun Y."/>
            <person name="Le M."/>
            <person name="Wang Q."/>
            <person name="Wei S."/>
            <person name="Zheng Y."/>
            <person name="Lin W."/>
            <person name="Duan Y."/>
            <person name="Cao H."/>
            <person name="Xiong S."/>
            <person name="Wang X."/>
            <person name="Wei L."/>
            <person name="Li C."/>
            <person name="Ma Q."/>
            <person name="Ju M."/>
            <person name="Zhao R."/>
            <person name="Li G."/>
            <person name="Mu C."/>
            <person name="Tian Q."/>
            <person name="Mei H."/>
            <person name="Zhang T."/>
            <person name="Gao T."/>
            <person name="Zhang H."/>
        </authorList>
    </citation>
    <scope>NUCLEOTIDE SEQUENCE</scope>
    <source>
        <strain evidence="2">G02</strain>
    </source>
</reference>
<dbReference type="PANTHER" id="PTHR31286:SF165">
    <property type="entry name" value="DUF4283 DOMAIN-CONTAINING PROTEIN"/>
    <property type="match status" value="1"/>
</dbReference>
<sequence length="339" mass="37611">MDFQSAGIGGRPSIELPRVSAPTTPLEGENPPAGNQSPVMKGDTAAAKMVAASVSPPTYGIFVGNVPLTPSTNSVDQITVAFHNSSRRTLSFIPPFLQNVEIVVRPSLDVIREGSRKWNCTVVGYFPSKRPYFHHLNDYVHSIWPADLIGFFFFQFKTLAGMEEVPVWIKMRHLPVELWTMEGLSIVASGIGKGLYQDAVTRACTRLDFALVCVMLDISSKLPKHVIIMILKEDGSETACKVDIKYEWLPPKCNTCVSLGHATKACPMTKPLKPAILIYVQKAKIVRLKPLEPEPVPRQLEIPILELEFRGSSSDRSKKGKDIIIYIAFDVLRLHDEDA</sequence>